<accession>A0A077X064</accession>
<feature type="region of interest" description="Disordered" evidence="1">
    <location>
        <begin position="86"/>
        <end position="123"/>
    </location>
</feature>
<protein>
    <submittedName>
        <fullName evidence="2">Uncharacterized protein</fullName>
    </submittedName>
</protein>
<dbReference type="OrthoDB" id="2288402at2759"/>
<proteinExistence type="predicted"/>
<evidence type="ECO:0000256" key="1">
    <source>
        <dbReference type="SAM" id="MobiDB-lite"/>
    </source>
</evidence>
<reference evidence="2" key="1">
    <citation type="journal article" date="2014" name="Genome Announc.">
        <title>De novo whole-genome sequence and genome annotation of Lichtheimia ramosa.</title>
        <authorList>
            <person name="Linde J."/>
            <person name="Schwartze V."/>
            <person name="Binder U."/>
            <person name="Lass-Florl C."/>
            <person name="Voigt K."/>
            <person name="Horn F."/>
        </authorList>
    </citation>
    <scope>NUCLEOTIDE SEQUENCE</scope>
    <source>
        <strain evidence="2">JMRC FSU:6197</strain>
    </source>
</reference>
<feature type="compositionally biased region" description="Basic and acidic residues" evidence="1">
    <location>
        <begin position="86"/>
        <end position="99"/>
    </location>
</feature>
<dbReference type="EMBL" id="LK023357">
    <property type="protein sequence ID" value="CDS12467.1"/>
    <property type="molecule type" value="Genomic_DNA"/>
</dbReference>
<evidence type="ECO:0000313" key="2">
    <source>
        <dbReference type="EMBL" id="CDS12467.1"/>
    </source>
</evidence>
<gene>
    <name evidence="2" type="ORF">LRAMOSA04661</name>
</gene>
<name>A0A077X064_9FUNG</name>
<feature type="compositionally biased region" description="Basic and acidic residues" evidence="1">
    <location>
        <begin position="106"/>
        <end position="123"/>
    </location>
</feature>
<dbReference type="AlphaFoldDB" id="A0A077X064"/>
<sequence>MPDADINFVLYPEDNQHAPSMNCKARVADVLDSDLREYLTQGGLCKAVVQGTKYDAGHHEPGWLKNSNEYLRVSLLMKEPEDLEEQIRRRMHEQGHASENEAEEDIITRDDESHDQDDKPKDQ</sequence>
<organism evidence="2">
    <name type="scientific">Lichtheimia ramosa</name>
    <dbReference type="NCBI Taxonomy" id="688394"/>
    <lineage>
        <taxon>Eukaryota</taxon>
        <taxon>Fungi</taxon>
        <taxon>Fungi incertae sedis</taxon>
        <taxon>Mucoromycota</taxon>
        <taxon>Mucoromycotina</taxon>
        <taxon>Mucoromycetes</taxon>
        <taxon>Mucorales</taxon>
        <taxon>Lichtheimiaceae</taxon>
        <taxon>Lichtheimia</taxon>
    </lineage>
</organism>